<dbReference type="PATRIC" id="fig|159743.3.peg.1632"/>
<dbReference type="GO" id="GO:0016787">
    <property type="term" value="F:hydrolase activity"/>
    <property type="evidence" value="ECO:0007669"/>
    <property type="project" value="UniProtKB-KW"/>
</dbReference>
<comment type="caution">
    <text evidence="1">The sequence shown here is derived from an EMBL/GenBank/DDBJ whole genome shotgun (WGS) entry which is preliminary data.</text>
</comment>
<dbReference type="RefSeq" id="WP_044645531.1">
    <property type="nucleotide sequence ID" value="NZ_JTHP01000010.1"/>
</dbReference>
<evidence type="ECO:0000313" key="1">
    <source>
        <dbReference type="EMBL" id="KJD46180.1"/>
    </source>
</evidence>
<dbReference type="EMBL" id="JTHP01000010">
    <property type="protein sequence ID" value="KJD46180.1"/>
    <property type="molecule type" value="Genomic_DNA"/>
</dbReference>
<gene>
    <name evidence="1" type="ORF">QD47_07435</name>
</gene>
<accession>A0A0D7X422</accession>
<dbReference type="AlphaFoldDB" id="A0A0D7X422"/>
<name>A0A0D7X422_9BACL</name>
<keyword evidence="2" id="KW-1185">Reference proteome</keyword>
<organism evidence="1 2">
    <name type="scientific">Paenibacillus terrae</name>
    <dbReference type="NCBI Taxonomy" id="159743"/>
    <lineage>
        <taxon>Bacteria</taxon>
        <taxon>Bacillati</taxon>
        <taxon>Bacillota</taxon>
        <taxon>Bacilli</taxon>
        <taxon>Bacillales</taxon>
        <taxon>Paenibacillaceae</taxon>
        <taxon>Paenibacillus</taxon>
    </lineage>
</organism>
<sequence>MNKLHTGSVYPWHTELEKFIERLDEQLEIGLNRVEDGWTHQRKLAVLEKLVRAYTPHQDENGAIIDPHSDSERYYSTPSYALAAAVLVKEGRHDLLESAAAALTHSIACVVEEKAPDHHPDFFPIMMMGAYRLLKNLLPEQATAWKQQLSQIQPEDTYIFTMSKMKNPNRMINWNAIMISGEFMRAAEGIAADSEWMETYIRSYHLPRFTGLGLYQDGPLDRPNSPFAYDIVTRFHLGVMLEAGYDGGCAAELRDHLHRGALSSLLTLSPHGEIPPRGRSAQHQWNEAAAALVFTTHAQQAFAAGEHGLAGAFRRAADLCWQAIGRWQTDEGKLHIVRNHYSSETRHGFEVYSNHTCYSLWTAAALAYTLLHGADLERISPCSIPAEMGNRVLETDGWFQTVIATVDGQQMLVQTSVNDPYNIPGIVRIQRSTLPPLIGPSSAGHADRGFTGFAEGDIFPLSYTPAWQTEDGKWHSLSEGIPGTLGFDRDGGIDPLDGGGSVQMEQSTTSDGETDFTLLWKGPFPGVWEIRTQYRQVPGKIEVTYELQGNIQSVGALIPLMAYDGRERSVIHHVMSAGEEKESIRVEYAGASLEVIPATKGTNVVWPEELASVACRNGLLKGARLECEGSCISFIIHLPA</sequence>
<dbReference type="OrthoDB" id="178826at2"/>
<proteinExistence type="predicted"/>
<protein>
    <submittedName>
        <fullName evidence="1">Glycosyl hydrolase</fullName>
    </submittedName>
</protein>
<keyword evidence="1" id="KW-0378">Hydrolase</keyword>
<evidence type="ECO:0000313" key="2">
    <source>
        <dbReference type="Proteomes" id="UP000032534"/>
    </source>
</evidence>
<reference evidence="1 2" key="1">
    <citation type="submission" date="2014-11" db="EMBL/GenBank/DDBJ databases">
        <title>Draft Genome Sequences of Paenibacillus polymyxa NRRL B-30509 and Paenibacillus terrae NRRL B-30644, Strains from a Poultry Environment that Produce Tridecaptin A and Paenicidins.</title>
        <authorList>
            <person name="van Belkum M.J."/>
            <person name="Lohans C.T."/>
            <person name="Vederas J.C."/>
        </authorList>
    </citation>
    <scope>NUCLEOTIDE SEQUENCE [LARGE SCALE GENOMIC DNA]</scope>
    <source>
        <strain evidence="1 2">NRRL B-30644</strain>
    </source>
</reference>
<dbReference type="Proteomes" id="UP000032534">
    <property type="component" value="Unassembled WGS sequence"/>
</dbReference>